<gene>
    <name evidence="3" type="ORF">AGOS_AEL041C</name>
</gene>
<name>Q757Q3_EREGS</name>
<dbReference type="OrthoDB" id="10261563at2759"/>
<sequence length="239" mass="26510">MSHVPAWKRIQIRQQQQQLSTDEEDALNVTTHLATGRPRGQHRAADPAQRIRKPAKREKLPSSERKQRTATVLRDQLRYLLDFYLEKVPDEPLPAALLQQPAVAAYVDARPSAEEAVVAPSWKFSKQKQNWLIKHLHDIDALPSAYDPLLRLYLRGLGDRARAAVIARCTDTLRSWEDYTAAEEEHARRVVDATAPADGASEPTAAPTPPCSVAVKDRCAGLFEALSAQSSPSAAPDNI</sequence>
<dbReference type="eggNOG" id="KOG4829">
    <property type="taxonomic scope" value="Eukaryota"/>
</dbReference>
<reference evidence="3 4" key="1">
    <citation type="journal article" date="2004" name="Science">
        <title>The Ashbya gossypii genome as a tool for mapping the ancient Saccharomyces cerevisiae genome.</title>
        <authorList>
            <person name="Dietrich F.S."/>
            <person name="Voegeli S."/>
            <person name="Brachat S."/>
            <person name="Lerch A."/>
            <person name="Gates K."/>
            <person name="Steiner S."/>
            <person name="Mohr C."/>
            <person name="Pohlmann R."/>
            <person name="Luedi P."/>
            <person name="Choi S."/>
            <person name="Wing R.A."/>
            <person name="Flavier A."/>
            <person name="Gaffney T.D."/>
            <person name="Philippsen P."/>
        </authorList>
    </citation>
    <scope>NUCLEOTIDE SEQUENCE [LARGE SCALE GENOMIC DNA]</scope>
    <source>
        <strain evidence="4">ATCC 10895 / CBS 109.51 / FGSC 9923 / NRRL Y-1056</strain>
    </source>
</reference>
<evidence type="ECO:0000259" key="2">
    <source>
        <dbReference type="Pfam" id="PF10180"/>
    </source>
</evidence>
<dbReference type="GeneID" id="4621015"/>
<dbReference type="PANTHER" id="PTHR22306">
    <property type="entry name" value="CHROMOSOME 7 OPEN READING FRAME 50"/>
    <property type="match status" value="1"/>
</dbReference>
<dbReference type="OMA" id="ISKWNTQ"/>
<dbReference type="Proteomes" id="UP000000591">
    <property type="component" value="Chromosome V"/>
</dbReference>
<keyword evidence="4" id="KW-1185">Reference proteome</keyword>
<dbReference type="RefSeq" id="NP_984820.2">
    <property type="nucleotide sequence ID" value="NM_210174.2"/>
</dbReference>
<evidence type="ECO:0000313" key="3">
    <source>
        <dbReference type="EMBL" id="AAS52644.2"/>
    </source>
</evidence>
<dbReference type="STRING" id="284811.Q757Q3"/>
<dbReference type="InParanoid" id="Q757Q3"/>
<organism evidence="3 4">
    <name type="scientific">Eremothecium gossypii (strain ATCC 10895 / CBS 109.51 / FGSC 9923 / NRRL Y-1056)</name>
    <name type="common">Yeast</name>
    <name type="synonym">Ashbya gossypii</name>
    <dbReference type="NCBI Taxonomy" id="284811"/>
    <lineage>
        <taxon>Eukaryota</taxon>
        <taxon>Fungi</taxon>
        <taxon>Dikarya</taxon>
        <taxon>Ascomycota</taxon>
        <taxon>Saccharomycotina</taxon>
        <taxon>Saccharomycetes</taxon>
        <taxon>Saccharomycetales</taxon>
        <taxon>Saccharomycetaceae</taxon>
        <taxon>Eremothecium</taxon>
    </lineage>
</organism>
<feature type="region of interest" description="Disordered" evidence="1">
    <location>
        <begin position="34"/>
        <end position="68"/>
    </location>
</feature>
<evidence type="ECO:0000313" key="4">
    <source>
        <dbReference type="Proteomes" id="UP000000591"/>
    </source>
</evidence>
<dbReference type="InterPro" id="IPR019327">
    <property type="entry name" value="WKF"/>
</dbReference>
<evidence type="ECO:0000256" key="1">
    <source>
        <dbReference type="SAM" id="MobiDB-lite"/>
    </source>
</evidence>
<feature type="compositionally biased region" description="Basic and acidic residues" evidence="1">
    <location>
        <begin position="57"/>
        <end position="67"/>
    </location>
</feature>
<dbReference type="Pfam" id="PF10180">
    <property type="entry name" value="WKF"/>
    <property type="match status" value="1"/>
</dbReference>
<proteinExistence type="predicted"/>
<accession>Q757Q3</accession>
<feature type="domain" description="WKF" evidence="2">
    <location>
        <begin position="79"/>
        <end position="171"/>
    </location>
</feature>
<dbReference type="KEGG" id="ago:AGOS_AEL041C"/>
<dbReference type="PANTHER" id="PTHR22306:SF2">
    <property type="entry name" value="CHROMOSOME 7 OPEN READING FRAME 50"/>
    <property type="match status" value="1"/>
</dbReference>
<dbReference type="AlphaFoldDB" id="Q757Q3"/>
<reference evidence="4" key="2">
    <citation type="journal article" date="2013" name="G3 (Bethesda)">
        <title>Genomes of Ashbya fungi isolated from insects reveal four mating-type loci, numerous translocations, lack of transposons, and distinct gene duplications.</title>
        <authorList>
            <person name="Dietrich F.S."/>
            <person name="Voegeli S."/>
            <person name="Kuo S."/>
            <person name="Philippsen P."/>
        </authorList>
    </citation>
    <scope>GENOME REANNOTATION</scope>
    <source>
        <strain evidence="4">ATCC 10895 / CBS 109.51 / FGSC 9923 / NRRL Y-1056</strain>
    </source>
</reference>
<dbReference type="HOGENOM" id="CLU_086740_0_0_1"/>
<dbReference type="FunCoup" id="Q757Q3">
    <property type="interactions" value="236"/>
</dbReference>
<protein>
    <submittedName>
        <fullName evidence="3">AEL041Cp</fullName>
    </submittedName>
</protein>
<dbReference type="EMBL" id="AE016818">
    <property type="protein sequence ID" value="AAS52644.2"/>
    <property type="molecule type" value="Genomic_DNA"/>
</dbReference>